<feature type="region of interest" description="Disordered" evidence="1">
    <location>
        <begin position="72"/>
        <end position="139"/>
    </location>
</feature>
<evidence type="ECO:0000313" key="3">
    <source>
        <dbReference type="Proteomes" id="UP000479710"/>
    </source>
</evidence>
<comment type="caution">
    <text evidence="2">The sequence shown here is derived from an EMBL/GenBank/DDBJ whole genome shotgun (WGS) entry which is preliminary data.</text>
</comment>
<dbReference type="EMBL" id="SPHZ02000005">
    <property type="protein sequence ID" value="KAF0917815.1"/>
    <property type="molecule type" value="Genomic_DNA"/>
</dbReference>
<proteinExistence type="predicted"/>
<dbReference type="AlphaFoldDB" id="A0A6G1DY62"/>
<accession>A0A6G1DY62</accession>
<sequence length="139" mass="14383">MAVDGDPRHLGALMSSGGNDRTRPSRCPPRRGIEEITAAAPGGIPGERWMASGGGEGDCSLRWGMLEGREGGRRRWEAGRKAATPERGGLVGSSPATAVEVGAPLPGHPVLGQVRSRDFAAPRSAPPVPGRQEGSSLQV</sequence>
<protein>
    <submittedName>
        <fullName evidence="2">Uncharacterized protein</fullName>
    </submittedName>
</protein>
<reference evidence="2 3" key="1">
    <citation type="submission" date="2019-11" db="EMBL/GenBank/DDBJ databases">
        <title>Whole genome sequence of Oryza granulata.</title>
        <authorList>
            <person name="Li W."/>
        </authorList>
    </citation>
    <scope>NUCLEOTIDE SEQUENCE [LARGE SCALE GENOMIC DNA]</scope>
    <source>
        <strain evidence="3">cv. Menghai</strain>
        <tissue evidence="2">Leaf</tissue>
    </source>
</reference>
<feature type="compositionally biased region" description="Basic and acidic residues" evidence="1">
    <location>
        <begin position="72"/>
        <end position="84"/>
    </location>
</feature>
<evidence type="ECO:0000313" key="2">
    <source>
        <dbReference type="EMBL" id="KAF0917815.1"/>
    </source>
</evidence>
<organism evidence="2 3">
    <name type="scientific">Oryza meyeriana var. granulata</name>
    <dbReference type="NCBI Taxonomy" id="110450"/>
    <lineage>
        <taxon>Eukaryota</taxon>
        <taxon>Viridiplantae</taxon>
        <taxon>Streptophyta</taxon>
        <taxon>Embryophyta</taxon>
        <taxon>Tracheophyta</taxon>
        <taxon>Spermatophyta</taxon>
        <taxon>Magnoliopsida</taxon>
        <taxon>Liliopsida</taxon>
        <taxon>Poales</taxon>
        <taxon>Poaceae</taxon>
        <taxon>BOP clade</taxon>
        <taxon>Oryzoideae</taxon>
        <taxon>Oryzeae</taxon>
        <taxon>Oryzinae</taxon>
        <taxon>Oryza</taxon>
        <taxon>Oryza meyeriana</taxon>
    </lineage>
</organism>
<keyword evidence="3" id="KW-1185">Reference proteome</keyword>
<feature type="region of interest" description="Disordered" evidence="1">
    <location>
        <begin position="1"/>
        <end position="30"/>
    </location>
</feature>
<dbReference type="Proteomes" id="UP000479710">
    <property type="component" value="Unassembled WGS sequence"/>
</dbReference>
<name>A0A6G1DY62_9ORYZ</name>
<gene>
    <name evidence="2" type="ORF">E2562_021485</name>
</gene>
<evidence type="ECO:0000256" key="1">
    <source>
        <dbReference type="SAM" id="MobiDB-lite"/>
    </source>
</evidence>